<protein>
    <submittedName>
        <fullName evidence="1">Uncharacterized protein</fullName>
    </submittedName>
</protein>
<organism evidence="1 2">
    <name type="scientific">Streptomyces phage Shady</name>
    <dbReference type="NCBI Taxonomy" id="2767585"/>
    <lineage>
        <taxon>Viruses</taxon>
        <taxon>Duplodnaviria</taxon>
        <taxon>Heunggongvirae</taxon>
        <taxon>Uroviricota</taxon>
        <taxon>Caudoviricetes</taxon>
        <taxon>Colingsworthviridae</taxon>
        <taxon>Shadyvirus</taxon>
        <taxon>Shadyvirus shady</taxon>
    </lineage>
</organism>
<dbReference type="EMBL" id="MT701596">
    <property type="protein sequence ID" value="QPB09810.1"/>
    <property type="molecule type" value="Genomic_DNA"/>
</dbReference>
<gene>
    <name evidence="1" type="ORF">CPT_Shady_049</name>
</gene>
<accession>A0A873WEG4</accession>
<keyword evidence="2" id="KW-1185">Reference proteome</keyword>
<sequence>MAWDTRDHLATLLGAVLDFSCRQGDKPKGQTRGKTMLRKDKFGILHKGEGMCADCGRTGQFVDSVKVPGKGPFGSNKPLAVYACTDHRNKG</sequence>
<proteinExistence type="predicted"/>
<reference evidence="1" key="1">
    <citation type="submission" date="2020-07" db="EMBL/GenBank/DDBJ databases">
        <title>Complete genome sequence of Streptomyces phage Shady.</title>
        <authorList>
            <person name="Ortega C.A."/>
            <person name="Hernandez I."/>
            <person name="Guadalupe Vizoso-Pinto M."/>
            <person name="Clark J.D."/>
            <person name="Liu M."/>
            <person name="Burrowes B.H."/>
        </authorList>
    </citation>
    <scope>NUCLEOTIDE SEQUENCE</scope>
</reference>
<dbReference type="Proteomes" id="UP000663311">
    <property type="component" value="Segment"/>
</dbReference>
<name>A0A873WEG4_9CAUD</name>
<evidence type="ECO:0000313" key="2">
    <source>
        <dbReference type="Proteomes" id="UP000663311"/>
    </source>
</evidence>
<evidence type="ECO:0000313" key="1">
    <source>
        <dbReference type="EMBL" id="QPB09810.1"/>
    </source>
</evidence>